<protein>
    <recommendedName>
        <fullName evidence="3">KEOPS complex subunit Pcc1</fullName>
    </recommendedName>
</protein>
<name>A0A1G9WL84_9EURY</name>
<organism evidence="1 2">
    <name type="scientific">Haloarchaeobius iranensis</name>
    <dbReference type="NCBI Taxonomy" id="996166"/>
    <lineage>
        <taxon>Archaea</taxon>
        <taxon>Methanobacteriati</taxon>
        <taxon>Methanobacteriota</taxon>
        <taxon>Stenosarchaea group</taxon>
        <taxon>Halobacteria</taxon>
        <taxon>Halobacteriales</taxon>
        <taxon>Halorubellaceae</taxon>
        <taxon>Haloarchaeobius</taxon>
    </lineage>
</organism>
<evidence type="ECO:0008006" key="3">
    <source>
        <dbReference type="Google" id="ProtNLM"/>
    </source>
</evidence>
<dbReference type="RefSeq" id="WP_089733050.1">
    <property type="nucleotide sequence ID" value="NZ_FNIA01000008.1"/>
</dbReference>
<keyword evidence="2" id="KW-1185">Reference proteome</keyword>
<dbReference type="EMBL" id="FNIA01000008">
    <property type="protein sequence ID" value="SDM85260.1"/>
    <property type="molecule type" value="Genomic_DNA"/>
</dbReference>
<dbReference type="OrthoDB" id="107316at2157"/>
<dbReference type="AlphaFoldDB" id="A0A1G9WL84"/>
<dbReference type="Proteomes" id="UP000199370">
    <property type="component" value="Unassembled WGS sequence"/>
</dbReference>
<accession>A0A1G9WL84</accession>
<proteinExistence type="predicted"/>
<dbReference type="NCBIfam" id="NF011470">
    <property type="entry name" value="PRK14887.1"/>
    <property type="match status" value="1"/>
</dbReference>
<sequence>MRRATVRTEHADPQLIAAALCPDNTDEMRTTVEGDAVVTHIERETTGGLQSTVDDYVVNVDVADRVVQHADRHSKSKS</sequence>
<gene>
    <name evidence="1" type="ORF">SAMN05192554_108130</name>
</gene>
<evidence type="ECO:0000313" key="1">
    <source>
        <dbReference type="EMBL" id="SDM85260.1"/>
    </source>
</evidence>
<dbReference type="STRING" id="996166.SAMN05192554_108130"/>
<reference evidence="1 2" key="1">
    <citation type="submission" date="2016-10" db="EMBL/GenBank/DDBJ databases">
        <authorList>
            <person name="de Groot N.N."/>
        </authorList>
    </citation>
    <scope>NUCLEOTIDE SEQUENCE [LARGE SCALE GENOMIC DNA]</scope>
    <source>
        <strain evidence="2">EB21,IBRC-M 10013,KCTC 4048</strain>
    </source>
</reference>
<evidence type="ECO:0000313" key="2">
    <source>
        <dbReference type="Proteomes" id="UP000199370"/>
    </source>
</evidence>